<dbReference type="AlphaFoldDB" id="A0A9K3P2A3"/>
<reference evidence="2" key="2">
    <citation type="submission" date="2020-06" db="EMBL/GenBank/DDBJ databases">
        <title>Helianthus annuus Genome sequencing and assembly Release 2.</title>
        <authorList>
            <person name="Gouzy J."/>
            <person name="Langlade N."/>
            <person name="Munos S."/>
        </authorList>
    </citation>
    <scope>NUCLEOTIDE SEQUENCE</scope>
    <source>
        <tissue evidence="2">Leaves</tissue>
    </source>
</reference>
<sequence>MLTFSHVSFSGCFSKPMHGWNRRTIGDKRKKGIFKRECTNREASGAQNPFGNNDYYRKAIYHQVSQQPYQQQSPQTLHARMEIEESKKAYLVNQDDERSSKGFSWDKYISTDTKACLINQDDERLPKGFSFDDFDSNRISDHKAFVAQIVKDSDDDYYERKMKEHLRFLAERDDYDDANVRVTQKKVTKQDDSDDDTLYYARRMKEYEKLRAEKDDSDMENARVMKKQVKKQDDSDEETVRVIKKQVKEIPAFKIEMEADAEKMSENCENCETMKKQNNILIHNMNRLKESYDVLNNAMNQYNESSSEQATAMKTLNGAYMTKQKVVNNYIEICAELE</sequence>
<dbReference type="Gramene" id="mRNA:HanXRQr2_Chr01g0006401">
    <property type="protein sequence ID" value="mRNA:HanXRQr2_Chr01g0006401"/>
    <property type="gene ID" value="HanXRQr2_Chr01g0006401"/>
</dbReference>
<keyword evidence="1" id="KW-0175">Coiled coil</keyword>
<evidence type="ECO:0000256" key="1">
    <source>
        <dbReference type="SAM" id="Coils"/>
    </source>
</evidence>
<reference evidence="2" key="1">
    <citation type="journal article" date="2017" name="Nature">
        <title>The sunflower genome provides insights into oil metabolism, flowering and Asterid evolution.</title>
        <authorList>
            <person name="Badouin H."/>
            <person name="Gouzy J."/>
            <person name="Grassa C.J."/>
            <person name="Murat F."/>
            <person name="Staton S.E."/>
            <person name="Cottret L."/>
            <person name="Lelandais-Briere C."/>
            <person name="Owens G.L."/>
            <person name="Carrere S."/>
            <person name="Mayjonade B."/>
            <person name="Legrand L."/>
            <person name="Gill N."/>
            <person name="Kane N.C."/>
            <person name="Bowers J.E."/>
            <person name="Hubner S."/>
            <person name="Bellec A."/>
            <person name="Berard A."/>
            <person name="Berges H."/>
            <person name="Blanchet N."/>
            <person name="Boniface M.C."/>
            <person name="Brunel D."/>
            <person name="Catrice O."/>
            <person name="Chaidir N."/>
            <person name="Claudel C."/>
            <person name="Donnadieu C."/>
            <person name="Faraut T."/>
            <person name="Fievet G."/>
            <person name="Helmstetter N."/>
            <person name="King M."/>
            <person name="Knapp S.J."/>
            <person name="Lai Z."/>
            <person name="Le Paslier M.C."/>
            <person name="Lippi Y."/>
            <person name="Lorenzon L."/>
            <person name="Mandel J.R."/>
            <person name="Marage G."/>
            <person name="Marchand G."/>
            <person name="Marquand E."/>
            <person name="Bret-Mestries E."/>
            <person name="Morien E."/>
            <person name="Nambeesan S."/>
            <person name="Nguyen T."/>
            <person name="Pegot-Espagnet P."/>
            <person name="Pouilly N."/>
            <person name="Raftis F."/>
            <person name="Sallet E."/>
            <person name="Schiex T."/>
            <person name="Thomas J."/>
            <person name="Vandecasteele C."/>
            <person name="Vares D."/>
            <person name="Vear F."/>
            <person name="Vautrin S."/>
            <person name="Crespi M."/>
            <person name="Mangin B."/>
            <person name="Burke J.M."/>
            <person name="Salse J."/>
            <person name="Munos S."/>
            <person name="Vincourt P."/>
            <person name="Rieseberg L.H."/>
            <person name="Langlade N.B."/>
        </authorList>
    </citation>
    <scope>NUCLEOTIDE SEQUENCE</scope>
    <source>
        <tissue evidence="2">Leaves</tissue>
    </source>
</reference>
<dbReference type="EMBL" id="MNCJ02000316">
    <property type="protein sequence ID" value="KAF5820805.1"/>
    <property type="molecule type" value="Genomic_DNA"/>
</dbReference>
<feature type="coiled-coil region" evidence="1">
    <location>
        <begin position="254"/>
        <end position="305"/>
    </location>
</feature>
<proteinExistence type="predicted"/>
<evidence type="ECO:0000313" key="3">
    <source>
        <dbReference type="Proteomes" id="UP000215914"/>
    </source>
</evidence>
<gene>
    <name evidence="2" type="ORF">HanXRQr2_Chr01g0006401</name>
</gene>
<name>A0A9K3P2A3_HELAN</name>
<comment type="caution">
    <text evidence="2">The sequence shown here is derived from an EMBL/GenBank/DDBJ whole genome shotgun (WGS) entry which is preliminary data.</text>
</comment>
<protein>
    <submittedName>
        <fullName evidence="2">Uncharacterized protein</fullName>
    </submittedName>
</protein>
<evidence type="ECO:0000313" key="2">
    <source>
        <dbReference type="EMBL" id="KAF5820805.1"/>
    </source>
</evidence>
<accession>A0A9K3P2A3</accession>
<dbReference type="Proteomes" id="UP000215914">
    <property type="component" value="Unassembled WGS sequence"/>
</dbReference>
<keyword evidence="3" id="KW-1185">Reference proteome</keyword>
<organism evidence="2 3">
    <name type="scientific">Helianthus annuus</name>
    <name type="common">Common sunflower</name>
    <dbReference type="NCBI Taxonomy" id="4232"/>
    <lineage>
        <taxon>Eukaryota</taxon>
        <taxon>Viridiplantae</taxon>
        <taxon>Streptophyta</taxon>
        <taxon>Embryophyta</taxon>
        <taxon>Tracheophyta</taxon>
        <taxon>Spermatophyta</taxon>
        <taxon>Magnoliopsida</taxon>
        <taxon>eudicotyledons</taxon>
        <taxon>Gunneridae</taxon>
        <taxon>Pentapetalae</taxon>
        <taxon>asterids</taxon>
        <taxon>campanulids</taxon>
        <taxon>Asterales</taxon>
        <taxon>Asteraceae</taxon>
        <taxon>Asteroideae</taxon>
        <taxon>Heliantheae alliance</taxon>
        <taxon>Heliantheae</taxon>
        <taxon>Helianthus</taxon>
    </lineage>
</organism>